<dbReference type="PANTHER" id="PTHR30173:SF36">
    <property type="entry name" value="ECF RNA POLYMERASE SIGMA FACTOR SIGJ"/>
    <property type="match status" value="1"/>
</dbReference>
<evidence type="ECO:0000256" key="5">
    <source>
        <dbReference type="ARBA" id="ARBA00023163"/>
    </source>
</evidence>
<dbReference type="Proteomes" id="UP000229263">
    <property type="component" value="Unassembled WGS sequence"/>
</dbReference>
<sequence length="308" mass="33309">MPERAGRIGRVEQPTESAALAQWDAEKSRLTVLAYNMLGVWAQAEDVVSEVAEQLLKLTPEAAEQVRNWPAFLTTLATRRAIGVLRSAQRQRTEYVGEWLPEPVGQLALPEDEALSGSMLRLGVLFLLEELSPQARAAYVLHHALGYKAAEIAEVLETSPAAVRQLLSRAGKKLGHAEAPSREASEVSSLLSKVVAAIRHGDAEELVRLLSKDAVLYSDGGGKARAALNPVFGAQRIARFLVGVERKNPGRSVFSGEVNQAPALLFKLAGRQDVVAIEVAAGHIQTILLVSNPDKLSHASAQWSILDR</sequence>
<feature type="domain" description="RNA polymerase sigma-70 region 2" evidence="6">
    <location>
        <begin position="27"/>
        <end position="90"/>
    </location>
</feature>
<protein>
    <submittedName>
        <fullName evidence="8">RNA polymerase sigma-70 factor (ECF subfamily)</fullName>
    </submittedName>
</protein>
<dbReference type="SUPFAM" id="SSF54427">
    <property type="entry name" value="NTF2-like"/>
    <property type="match status" value="1"/>
</dbReference>
<keyword evidence="3" id="KW-0805">Transcription regulation</keyword>
<dbReference type="EMBL" id="PGEY01000001">
    <property type="protein sequence ID" value="PJJ44978.1"/>
    <property type="molecule type" value="Genomic_DNA"/>
</dbReference>
<dbReference type="SUPFAM" id="SSF88659">
    <property type="entry name" value="Sigma3 and sigma4 domains of RNA polymerase sigma factors"/>
    <property type="match status" value="1"/>
</dbReference>
<comment type="subunit">
    <text evidence="2">Interacts transiently with the RNA polymerase catalytic core formed by RpoA, RpoB, RpoC and RpoZ (2 alpha, 1 beta, 1 beta' and 1 omega subunit) to form the RNA polymerase holoenzyme that can initiate transcription.</text>
</comment>
<comment type="caution">
    <text evidence="8">The sequence shown here is derived from an EMBL/GenBank/DDBJ whole genome shotgun (WGS) entry which is preliminary data.</text>
</comment>
<feature type="domain" description="RNA polymerase sigma factor 70 region 4 type 2" evidence="7">
    <location>
        <begin position="125"/>
        <end position="174"/>
    </location>
</feature>
<name>A0ABX4N111_9MICC</name>
<reference evidence="8 9" key="1">
    <citation type="submission" date="2017-11" db="EMBL/GenBank/DDBJ databases">
        <title>Sequencing the genomes of 1000 actinobacteria strains.</title>
        <authorList>
            <person name="Klenk H.-P."/>
        </authorList>
    </citation>
    <scope>NUCLEOTIDE SEQUENCE [LARGE SCALE GENOMIC DNA]</scope>
    <source>
        <strain evidence="8 9">DSM 12798</strain>
    </source>
</reference>
<evidence type="ECO:0000313" key="9">
    <source>
        <dbReference type="Proteomes" id="UP000229263"/>
    </source>
</evidence>
<dbReference type="PANTHER" id="PTHR30173">
    <property type="entry name" value="SIGMA 19 FACTOR"/>
    <property type="match status" value="1"/>
</dbReference>
<comment type="similarity">
    <text evidence="1">Belongs to the sigma-70 factor family. ECF subfamily.</text>
</comment>
<evidence type="ECO:0000259" key="6">
    <source>
        <dbReference type="Pfam" id="PF04542"/>
    </source>
</evidence>
<proteinExistence type="inferred from homology"/>
<dbReference type="Gene3D" id="1.10.1740.10">
    <property type="match status" value="1"/>
</dbReference>
<dbReference type="InterPro" id="IPR007627">
    <property type="entry name" value="RNA_pol_sigma70_r2"/>
</dbReference>
<dbReference type="InterPro" id="IPR013324">
    <property type="entry name" value="RNA_pol_sigma_r3/r4-like"/>
</dbReference>
<evidence type="ECO:0000313" key="8">
    <source>
        <dbReference type="EMBL" id="PJJ44978.1"/>
    </source>
</evidence>
<organism evidence="8 9">
    <name type="scientific">Glutamicibacter mysorens</name>
    <dbReference type="NCBI Taxonomy" id="257984"/>
    <lineage>
        <taxon>Bacteria</taxon>
        <taxon>Bacillati</taxon>
        <taxon>Actinomycetota</taxon>
        <taxon>Actinomycetes</taxon>
        <taxon>Micrococcales</taxon>
        <taxon>Micrococcaceae</taxon>
        <taxon>Glutamicibacter</taxon>
    </lineage>
</organism>
<evidence type="ECO:0000256" key="3">
    <source>
        <dbReference type="ARBA" id="ARBA00023015"/>
    </source>
</evidence>
<dbReference type="Pfam" id="PF08281">
    <property type="entry name" value="Sigma70_r4_2"/>
    <property type="match status" value="1"/>
</dbReference>
<evidence type="ECO:0000256" key="4">
    <source>
        <dbReference type="ARBA" id="ARBA00023082"/>
    </source>
</evidence>
<gene>
    <name evidence="8" type="ORF">ATK23_2228</name>
</gene>
<keyword evidence="5" id="KW-0804">Transcription</keyword>
<dbReference type="InterPro" id="IPR013325">
    <property type="entry name" value="RNA_pol_sigma_r2"/>
</dbReference>
<dbReference type="NCBIfam" id="TIGR02937">
    <property type="entry name" value="sigma70-ECF"/>
    <property type="match status" value="1"/>
</dbReference>
<accession>A0ABX4N111</accession>
<keyword evidence="4" id="KW-0731">Sigma factor</keyword>
<dbReference type="Pfam" id="PF04542">
    <property type="entry name" value="Sigma70_r2"/>
    <property type="match status" value="1"/>
</dbReference>
<evidence type="ECO:0000256" key="2">
    <source>
        <dbReference type="ARBA" id="ARBA00011344"/>
    </source>
</evidence>
<dbReference type="InterPro" id="IPR032710">
    <property type="entry name" value="NTF2-like_dom_sf"/>
</dbReference>
<dbReference type="Gene3D" id="1.10.10.10">
    <property type="entry name" value="Winged helix-like DNA-binding domain superfamily/Winged helix DNA-binding domain"/>
    <property type="match status" value="1"/>
</dbReference>
<evidence type="ECO:0000259" key="7">
    <source>
        <dbReference type="Pfam" id="PF08281"/>
    </source>
</evidence>
<dbReference type="InterPro" id="IPR014284">
    <property type="entry name" value="RNA_pol_sigma-70_dom"/>
</dbReference>
<keyword evidence="9" id="KW-1185">Reference proteome</keyword>
<evidence type="ECO:0000256" key="1">
    <source>
        <dbReference type="ARBA" id="ARBA00010641"/>
    </source>
</evidence>
<dbReference type="InterPro" id="IPR013249">
    <property type="entry name" value="RNA_pol_sigma70_r4_t2"/>
</dbReference>
<dbReference type="SUPFAM" id="SSF88946">
    <property type="entry name" value="Sigma2 domain of RNA polymerase sigma factors"/>
    <property type="match status" value="1"/>
</dbReference>
<dbReference type="InterPro" id="IPR052704">
    <property type="entry name" value="ECF_Sigma-70_Domain"/>
</dbReference>
<dbReference type="InterPro" id="IPR036388">
    <property type="entry name" value="WH-like_DNA-bd_sf"/>
</dbReference>